<accession>A0ACB9CKV5</accession>
<dbReference type="Proteomes" id="UP001055879">
    <property type="component" value="Linkage Group LG04"/>
</dbReference>
<organism evidence="1 2">
    <name type="scientific">Arctium lappa</name>
    <name type="common">Greater burdock</name>
    <name type="synonym">Lappa major</name>
    <dbReference type="NCBI Taxonomy" id="4217"/>
    <lineage>
        <taxon>Eukaryota</taxon>
        <taxon>Viridiplantae</taxon>
        <taxon>Streptophyta</taxon>
        <taxon>Embryophyta</taxon>
        <taxon>Tracheophyta</taxon>
        <taxon>Spermatophyta</taxon>
        <taxon>Magnoliopsida</taxon>
        <taxon>eudicotyledons</taxon>
        <taxon>Gunneridae</taxon>
        <taxon>Pentapetalae</taxon>
        <taxon>asterids</taxon>
        <taxon>campanulids</taxon>
        <taxon>Asterales</taxon>
        <taxon>Asteraceae</taxon>
        <taxon>Carduoideae</taxon>
        <taxon>Cardueae</taxon>
        <taxon>Arctiinae</taxon>
        <taxon>Arctium</taxon>
    </lineage>
</organism>
<proteinExistence type="predicted"/>
<evidence type="ECO:0000313" key="1">
    <source>
        <dbReference type="EMBL" id="KAI3734904.1"/>
    </source>
</evidence>
<reference evidence="1 2" key="2">
    <citation type="journal article" date="2022" name="Mol. Ecol. Resour.">
        <title>The genomes of chicory, endive, great burdock and yacon provide insights into Asteraceae paleo-polyploidization history and plant inulin production.</title>
        <authorList>
            <person name="Fan W."/>
            <person name="Wang S."/>
            <person name="Wang H."/>
            <person name="Wang A."/>
            <person name="Jiang F."/>
            <person name="Liu H."/>
            <person name="Zhao H."/>
            <person name="Xu D."/>
            <person name="Zhang Y."/>
        </authorList>
    </citation>
    <scope>NUCLEOTIDE SEQUENCE [LARGE SCALE GENOMIC DNA]</scope>
    <source>
        <strain evidence="2">cv. Niubang</strain>
    </source>
</reference>
<evidence type="ECO:0000313" key="2">
    <source>
        <dbReference type="Proteomes" id="UP001055879"/>
    </source>
</evidence>
<dbReference type="EMBL" id="CM042050">
    <property type="protein sequence ID" value="KAI3734904.1"/>
    <property type="molecule type" value="Genomic_DNA"/>
</dbReference>
<comment type="caution">
    <text evidence="1">The sequence shown here is derived from an EMBL/GenBank/DDBJ whole genome shotgun (WGS) entry which is preliminary data.</text>
</comment>
<keyword evidence="2" id="KW-1185">Reference proteome</keyword>
<sequence length="373" mass="41302">MERCSQETKWLLVSEMVVGDGDMDLFLVSDMVVGVGDLDLFLMLGGLDLDCLNTASCGLVLVIRAPFQNSVPIQQKQTRISITFHHQYDLLKPPFLVFSRHDHNSMAESSYTSLPTSHLPGSVPAVITEEKAKAIHQDPEANLQIFPPNSGGGGQGYQTLTNPNDGDGPQSASNWNGAFSISSYTQYFNVDTDDVMNRLTSSLYPTGDFFRKIEANPDLYGLIWISTTLVFVIAALGNCATYLMSKKGDTSVSWSFDVSYFHVSAIAVYGYVFIVPLGFYLLLQYFGSKVGLVHFWCMWGYSLFIFILSSVLLVIPVDFLRWTITLITGVASAAFVGLNLRSHVELNDLSIVLIAACVLQFALAIFIKSWFFH</sequence>
<gene>
    <name evidence="1" type="ORF">L6452_14384</name>
</gene>
<name>A0ACB9CKV5_ARCLA</name>
<reference evidence="2" key="1">
    <citation type="journal article" date="2022" name="Mol. Ecol. Resour.">
        <title>The genomes of chicory, endive, great burdock and yacon provide insights into Asteraceae palaeo-polyploidization history and plant inulin production.</title>
        <authorList>
            <person name="Fan W."/>
            <person name="Wang S."/>
            <person name="Wang H."/>
            <person name="Wang A."/>
            <person name="Jiang F."/>
            <person name="Liu H."/>
            <person name="Zhao H."/>
            <person name="Xu D."/>
            <person name="Zhang Y."/>
        </authorList>
    </citation>
    <scope>NUCLEOTIDE SEQUENCE [LARGE SCALE GENOMIC DNA]</scope>
    <source>
        <strain evidence="2">cv. Niubang</strain>
    </source>
</reference>
<protein>
    <submittedName>
        <fullName evidence="1">Uncharacterized protein</fullName>
    </submittedName>
</protein>